<dbReference type="Proteomes" id="UP001277761">
    <property type="component" value="Unassembled WGS sequence"/>
</dbReference>
<comment type="caution">
    <text evidence="2">The sequence shown here is derived from an EMBL/GenBank/DDBJ whole genome shotgun (WGS) entry which is preliminary data.</text>
</comment>
<organism evidence="2 3">
    <name type="scientific">Patulibacter brassicae</name>
    <dbReference type="NCBI Taxonomy" id="1705717"/>
    <lineage>
        <taxon>Bacteria</taxon>
        <taxon>Bacillati</taxon>
        <taxon>Actinomycetota</taxon>
        <taxon>Thermoleophilia</taxon>
        <taxon>Solirubrobacterales</taxon>
        <taxon>Patulibacteraceae</taxon>
        <taxon>Patulibacter</taxon>
    </lineage>
</organism>
<feature type="transmembrane region" description="Helical" evidence="1">
    <location>
        <begin position="20"/>
        <end position="43"/>
    </location>
</feature>
<protein>
    <submittedName>
        <fullName evidence="2">Uncharacterized protein</fullName>
    </submittedName>
</protein>
<reference evidence="2 3" key="1">
    <citation type="submission" date="2023-11" db="EMBL/GenBank/DDBJ databases">
        <authorList>
            <person name="Xu M."/>
            <person name="Jiang T."/>
        </authorList>
    </citation>
    <scope>NUCLEOTIDE SEQUENCE [LARGE SCALE GENOMIC DNA]</scope>
    <source>
        <strain evidence="2 3">SD</strain>
    </source>
</reference>
<evidence type="ECO:0000256" key="1">
    <source>
        <dbReference type="SAM" id="Phobius"/>
    </source>
</evidence>
<keyword evidence="3" id="KW-1185">Reference proteome</keyword>
<keyword evidence="1" id="KW-0472">Membrane</keyword>
<gene>
    <name evidence="2" type="ORF">SK069_04540</name>
</gene>
<evidence type="ECO:0000313" key="3">
    <source>
        <dbReference type="Proteomes" id="UP001277761"/>
    </source>
</evidence>
<name>A0ABU4VGM6_9ACTN</name>
<dbReference type="EMBL" id="JAXAVX010000001">
    <property type="protein sequence ID" value="MDX8150854.1"/>
    <property type="molecule type" value="Genomic_DNA"/>
</dbReference>
<sequence>MPSPDEPPRHHHDDELPIVRLIVGVAVIVALVILVFFGIGYALGRAYL</sequence>
<keyword evidence="1" id="KW-1133">Transmembrane helix</keyword>
<dbReference type="RefSeq" id="WP_319952996.1">
    <property type="nucleotide sequence ID" value="NZ_JAXAVX010000001.1"/>
</dbReference>
<evidence type="ECO:0000313" key="2">
    <source>
        <dbReference type="EMBL" id="MDX8150854.1"/>
    </source>
</evidence>
<keyword evidence="1" id="KW-0812">Transmembrane</keyword>
<proteinExistence type="predicted"/>
<accession>A0ABU4VGM6</accession>